<reference evidence="1" key="1">
    <citation type="submission" date="2014-09" db="EMBL/GenBank/DDBJ databases">
        <authorList>
            <person name="Magalhaes I.L.F."/>
            <person name="Oliveira U."/>
            <person name="Santos F.R."/>
            <person name="Vidigal T.H.D.A."/>
            <person name="Brescovit A.D."/>
            <person name="Santos A.J."/>
        </authorList>
    </citation>
    <scope>NUCLEOTIDE SEQUENCE</scope>
    <source>
        <tissue evidence="1">Shoot tissue taken approximately 20 cm above the soil surface</tissue>
    </source>
</reference>
<dbReference type="AlphaFoldDB" id="A0A0A9FVR5"/>
<accession>A0A0A9FVR5</accession>
<dbReference type="EMBL" id="GBRH01180971">
    <property type="protein sequence ID" value="JAE16925.1"/>
    <property type="molecule type" value="Transcribed_RNA"/>
</dbReference>
<organism evidence="1">
    <name type="scientific">Arundo donax</name>
    <name type="common">Giant reed</name>
    <name type="synonym">Donax arundinaceus</name>
    <dbReference type="NCBI Taxonomy" id="35708"/>
    <lineage>
        <taxon>Eukaryota</taxon>
        <taxon>Viridiplantae</taxon>
        <taxon>Streptophyta</taxon>
        <taxon>Embryophyta</taxon>
        <taxon>Tracheophyta</taxon>
        <taxon>Spermatophyta</taxon>
        <taxon>Magnoliopsida</taxon>
        <taxon>Liliopsida</taxon>
        <taxon>Poales</taxon>
        <taxon>Poaceae</taxon>
        <taxon>PACMAD clade</taxon>
        <taxon>Arundinoideae</taxon>
        <taxon>Arundineae</taxon>
        <taxon>Arundo</taxon>
    </lineage>
</organism>
<evidence type="ECO:0000313" key="1">
    <source>
        <dbReference type="EMBL" id="JAE16925.1"/>
    </source>
</evidence>
<reference evidence="1" key="2">
    <citation type="journal article" date="2015" name="Data Brief">
        <title>Shoot transcriptome of the giant reed, Arundo donax.</title>
        <authorList>
            <person name="Barrero R.A."/>
            <person name="Guerrero F.D."/>
            <person name="Moolhuijzen P."/>
            <person name="Goolsby J.A."/>
            <person name="Tidwell J."/>
            <person name="Bellgard S.E."/>
            <person name="Bellgard M.I."/>
        </authorList>
    </citation>
    <scope>NUCLEOTIDE SEQUENCE</scope>
    <source>
        <tissue evidence="1">Shoot tissue taken approximately 20 cm above the soil surface</tissue>
    </source>
</reference>
<sequence>MVGRVKQRSFMYNNNSRIAGRYAIQRDIRINSSYLCINICCPETMMHCCIWKIILQYMVNNVLANHACSHGPCHNLSYAL</sequence>
<proteinExistence type="predicted"/>
<protein>
    <submittedName>
        <fullName evidence="1">Uncharacterized protein</fullName>
    </submittedName>
</protein>
<name>A0A0A9FVR5_ARUDO</name>